<dbReference type="InterPro" id="IPR006016">
    <property type="entry name" value="UspA"/>
</dbReference>
<dbReference type="RefSeq" id="WP_135483385.1">
    <property type="nucleotide sequence ID" value="NZ_SRMF01000004.1"/>
</dbReference>
<sequence>MNPILVYLDPTEDNLPVVNKAEFLAQRWQCPLVLFSAAFHSALARGLAGGSDGRAENQQASYLREQEQKLEAIARQLRERGLEVSTRVAWCKHAWQAIEKLLEEQDFDLILKGTHHQNVMQRTFFSSTDWDLMRCSPLPVLLVKDNPWPDTGMHLTACVDPVEQGDAPRLLDKAILLQAKVWQEALDTRLEVLNVYDPTPFIVYMDPPVPDTTPITEALAEQHQDALNKLLDECGIPQAQGRLEAGTPTSTIPELVQDSGSHVVVLGAQTREGLNRWLIGHTAEKILDRLRCDVLVIKTDQSGS</sequence>
<evidence type="ECO:0000259" key="5">
    <source>
        <dbReference type="Pfam" id="PF00582"/>
    </source>
</evidence>
<dbReference type="SUPFAM" id="SSF52402">
    <property type="entry name" value="Adenine nucleotide alpha hydrolases-like"/>
    <property type="match status" value="2"/>
</dbReference>
<keyword evidence="7" id="KW-1185">Reference proteome</keyword>
<feature type="domain" description="UspA" evidence="5">
    <location>
        <begin position="2"/>
        <end position="144"/>
    </location>
</feature>
<name>A0A4Z0W959_9GAMM</name>
<dbReference type="EMBL" id="SRMF01000004">
    <property type="protein sequence ID" value="TGG92713.1"/>
    <property type="molecule type" value="Genomic_DNA"/>
</dbReference>
<reference evidence="6 7" key="1">
    <citation type="submission" date="2019-04" db="EMBL/GenBank/DDBJ databases">
        <title>Natronospirillum operosus gen. nov., sp. nov., a haloalkaliphilic satellite isolated from decaying biomass of laboratory culture of cyanobacterium Geitlerinema sp. and proposal of Natronospirillaceae fam. nov. and Saccharospirillaceae fam. nov.</title>
        <authorList>
            <person name="Kevbrin V."/>
            <person name="Boltyanskaya Y."/>
            <person name="Koziaeva V."/>
            <person name="Grouzdev D.S."/>
            <person name="Park M."/>
            <person name="Cho J."/>
        </authorList>
    </citation>
    <scope>NUCLEOTIDE SEQUENCE [LARGE SCALE GENOMIC DNA]</scope>
    <source>
        <strain evidence="6 7">G-116</strain>
    </source>
</reference>
<organism evidence="6 7">
    <name type="scientific">Natronospirillum operosum</name>
    <dbReference type="NCBI Taxonomy" id="2759953"/>
    <lineage>
        <taxon>Bacteria</taxon>
        <taxon>Pseudomonadati</taxon>
        <taxon>Pseudomonadota</taxon>
        <taxon>Gammaproteobacteria</taxon>
        <taxon>Oceanospirillales</taxon>
        <taxon>Natronospirillaceae</taxon>
        <taxon>Natronospirillum</taxon>
    </lineage>
</organism>
<dbReference type="PANTHER" id="PTHR47892:SF1">
    <property type="entry name" value="UNIVERSAL STRESS PROTEIN E"/>
    <property type="match status" value="1"/>
</dbReference>
<dbReference type="Proteomes" id="UP000297475">
    <property type="component" value="Unassembled WGS sequence"/>
</dbReference>
<dbReference type="PANTHER" id="PTHR47892">
    <property type="entry name" value="UNIVERSAL STRESS PROTEIN E"/>
    <property type="match status" value="1"/>
</dbReference>
<dbReference type="Pfam" id="PF00582">
    <property type="entry name" value="Usp"/>
    <property type="match status" value="2"/>
</dbReference>
<evidence type="ECO:0000256" key="4">
    <source>
        <dbReference type="ARBA" id="ARBA00037131"/>
    </source>
</evidence>
<comment type="caution">
    <text evidence="6">The sequence shown here is derived from an EMBL/GenBank/DDBJ whole genome shotgun (WGS) entry which is preliminary data.</text>
</comment>
<keyword evidence="3" id="KW-0963">Cytoplasm</keyword>
<dbReference type="AlphaFoldDB" id="A0A4Z0W959"/>
<comment type="function">
    <text evidence="4">Required for resistance to DNA-damaging agents.</text>
</comment>
<comment type="similarity">
    <text evidence="2">Belongs to the universal stress protein A family.</text>
</comment>
<feature type="domain" description="UspA" evidence="5">
    <location>
        <begin position="169"/>
        <end position="298"/>
    </location>
</feature>
<evidence type="ECO:0000313" key="7">
    <source>
        <dbReference type="Proteomes" id="UP000297475"/>
    </source>
</evidence>
<accession>A0A4Z0W959</accession>
<evidence type="ECO:0000256" key="3">
    <source>
        <dbReference type="ARBA" id="ARBA00022490"/>
    </source>
</evidence>
<evidence type="ECO:0000256" key="2">
    <source>
        <dbReference type="ARBA" id="ARBA00008791"/>
    </source>
</evidence>
<gene>
    <name evidence="6" type="ORF">E4656_11280</name>
</gene>
<dbReference type="CDD" id="cd00293">
    <property type="entry name" value="USP-like"/>
    <property type="match status" value="1"/>
</dbReference>
<evidence type="ECO:0000256" key="1">
    <source>
        <dbReference type="ARBA" id="ARBA00004496"/>
    </source>
</evidence>
<evidence type="ECO:0000313" key="6">
    <source>
        <dbReference type="EMBL" id="TGG92713.1"/>
    </source>
</evidence>
<dbReference type="GO" id="GO:0005737">
    <property type="term" value="C:cytoplasm"/>
    <property type="evidence" value="ECO:0007669"/>
    <property type="project" value="UniProtKB-SubCell"/>
</dbReference>
<dbReference type="OrthoDB" id="239260at2"/>
<dbReference type="Gene3D" id="3.40.50.12370">
    <property type="match status" value="1"/>
</dbReference>
<proteinExistence type="inferred from homology"/>
<comment type="subcellular location">
    <subcellularLocation>
        <location evidence="1">Cytoplasm</location>
    </subcellularLocation>
</comment>
<protein>
    <recommendedName>
        <fullName evidence="5">UspA domain-containing protein</fullName>
    </recommendedName>
</protein>